<evidence type="ECO:0000313" key="1">
    <source>
        <dbReference type="EMBL" id="CAF4636699.1"/>
    </source>
</evidence>
<dbReference type="Proteomes" id="UP000676336">
    <property type="component" value="Unassembled WGS sequence"/>
</dbReference>
<accession>A0A8S2ZND5</accession>
<gene>
    <name evidence="1" type="ORF">SMN809_LOCUS40515</name>
</gene>
<protein>
    <submittedName>
        <fullName evidence="1">Uncharacterized protein</fullName>
    </submittedName>
</protein>
<feature type="non-terminal residue" evidence="1">
    <location>
        <position position="59"/>
    </location>
</feature>
<comment type="caution">
    <text evidence="1">The sequence shown here is derived from an EMBL/GenBank/DDBJ whole genome shotgun (WGS) entry which is preliminary data.</text>
</comment>
<feature type="non-terminal residue" evidence="1">
    <location>
        <position position="1"/>
    </location>
</feature>
<dbReference type="AlphaFoldDB" id="A0A8S2ZND5"/>
<proteinExistence type="predicted"/>
<sequence length="59" mass="6564">KDVKKGSINVCLQYFSLSTQKSALDIIEQTNNKMTKYGVLSKALLVVYIDRCTNLPVGL</sequence>
<evidence type="ECO:0000313" key="2">
    <source>
        <dbReference type="Proteomes" id="UP000676336"/>
    </source>
</evidence>
<reference evidence="1" key="1">
    <citation type="submission" date="2021-02" db="EMBL/GenBank/DDBJ databases">
        <authorList>
            <person name="Nowell W R."/>
        </authorList>
    </citation>
    <scope>NUCLEOTIDE SEQUENCE</scope>
</reference>
<organism evidence="1 2">
    <name type="scientific">Rotaria magnacalcarata</name>
    <dbReference type="NCBI Taxonomy" id="392030"/>
    <lineage>
        <taxon>Eukaryota</taxon>
        <taxon>Metazoa</taxon>
        <taxon>Spiralia</taxon>
        <taxon>Gnathifera</taxon>
        <taxon>Rotifera</taxon>
        <taxon>Eurotatoria</taxon>
        <taxon>Bdelloidea</taxon>
        <taxon>Philodinida</taxon>
        <taxon>Philodinidae</taxon>
        <taxon>Rotaria</taxon>
    </lineage>
</organism>
<name>A0A8S2ZND5_9BILA</name>
<dbReference type="EMBL" id="CAJOBI010111840">
    <property type="protein sequence ID" value="CAF4636699.1"/>
    <property type="molecule type" value="Genomic_DNA"/>
</dbReference>